<evidence type="ECO:0000256" key="1">
    <source>
        <dbReference type="SAM" id="MobiDB-lite"/>
    </source>
</evidence>
<dbReference type="EMBL" id="JARKIE010000348">
    <property type="protein sequence ID" value="KAJ7652312.1"/>
    <property type="molecule type" value="Genomic_DNA"/>
</dbReference>
<dbReference type="Proteomes" id="UP001221757">
    <property type="component" value="Unassembled WGS sequence"/>
</dbReference>
<name>A0AAD7CP79_MYCRO</name>
<reference evidence="2" key="1">
    <citation type="submission" date="2023-03" db="EMBL/GenBank/DDBJ databases">
        <title>Massive genome expansion in bonnet fungi (Mycena s.s.) driven by repeated elements and novel gene families across ecological guilds.</title>
        <authorList>
            <consortium name="Lawrence Berkeley National Laboratory"/>
            <person name="Harder C.B."/>
            <person name="Miyauchi S."/>
            <person name="Viragh M."/>
            <person name="Kuo A."/>
            <person name="Thoen E."/>
            <person name="Andreopoulos B."/>
            <person name="Lu D."/>
            <person name="Skrede I."/>
            <person name="Drula E."/>
            <person name="Henrissat B."/>
            <person name="Morin E."/>
            <person name="Kohler A."/>
            <person name="Barry K."/>
            <person name="LaButti K."/>
            <person name="Morin E."/>
            <person name="Salamov A."/>
            <person name="Lipzen A."/>
            <person name="Mereny Z."/>
            <person name="Hegedus B."/>
            <person name="Baldrian P."/>
            <person name="Stursova M."/>
            <person name="Weitz H."/>
            <person name="Taylor A."/>
            <person name="Grigoriev I.V."/>
            <person name="Nagy L.G."/>
            <person name="Martin F."/>
            <person name="Kauserud H."/>
        </authorList>
    </citation>
    <scope>NUCLEOTIDE SEQUENCE</scope>
    <source>
        <strain evidence="2">CBHHK067</strain>
    </source>
</reference>
<accession>A0AAD7CP79</accession>
<dbReference type="AlphaFoldDB" id="A0AAD7CP79"/>
<protein>
    <submittedName>
        <fullName evidence="2">Uncharacterized protein</fullName>
    </submittedName>
</protein>
<sequence length="453" mass="50496">MDDWFSLHPRPRRGRSQQEYAFTREAPGPVVRAQKPYAFINCLQHQNDLATHHEINDPVYRGDVRPHEACSWLPHEHSISESADNDLLQAPSPAAAMASGAGERLSSPVTPGGGRTPSPTVTEMQAGPRHRIITYTRSDRERIHAEHARNTAAASIRRSDRLRRGPVGAGRGAGVLRAETLLTLRHDVVPWVEGPPRPVIDHHGYVIAAVADGPKGEALLWNSAIKEAGKSMRRMFRNGLFSGDGDTDSRVRFGIGYGEEYAAPHEITSTATAAREIEWMRNNQAFNIISAYQNHLYAQFAPRGYASVTNKIGVLVDHQIVYPAFDNSVFTTTEINFCDAPTLSQKNYNGAIDTMEVVTLIGFHPHQKSGYIVFWEDDKVLEIPWGGSVIGQRFLFRQFCHASVLRWVDKGGRSNTEFETFASPEELAAWEDSRARRGQAGLKMFSKVNELFV</sequence>
<organism evidence="2 3">
    <name type="scientific">Mycena rosella</name>
    <name type="common">Pink bonnet</name>
    <name type="synonym">Agaricus rosellus</name>
    <dbReference type="NCBI Taxonomy" id="1033263"/>
    <lineage>
        <taxon>Eukaryota</taxon>
        <taxon>Fungi</taxon>
        <taxon>Dikarya</taxon>
        <taxon>Basidiomycota</taxon>
        <taxon>Agaricomycotina</taxon>
        <taxon>Agaricomycetes</taxon>
        <taxon>Agaricomycetidae</taxon>
        <taxon>Agaricales</taxon>
        <taxon>Marasmiineae</taxon>
        <taxon>Mycenaceae</taxon>
        <taxon>Mycena</taxon>
    </lineage>
</organism>
<gene>
    <name evidence="2" type="ORF">B0H17DRAFT_1214977</name>
</gene>
<keyword evidence="3" id="KW-1185">Reference proteome</keyword>
<proteinExistence type="predicted"/>
<evidence type="ECO:0000313" key="2">
    <source>
        <dbReference type="EMBL" id="KAJ7652312.1"/>
    </source>
</evidence>
<feature type="region of interest" description="Disordered" evidence="1">
    <location>
        <begin position="94"/>
        <end position="125"/>
    </location>
</feature>
<comment type="caution">
    <text evidence="2">The sequence shown here is derived from an EMBL/GenBank/DDBJ whole genome shotgun (WGS) entry which is preliminary data.</text>
</comment>
<evidence type="ECO:0000313" key="3">
    <source>
        <dbReference type="Proteomes" id="UP001221757"/>
    </source>
</evidence>